<dbReference type="Proteomes" id="UP000612352">
    <property type="component" value="Unassembled WGS sequence"/>
</dbReference>
<accession>A0ABS1BEK9</accession>
<name>A0ABS1BEK9_9MICO</name>
<reference evidence="3 4" key="1">
    <citation type="submission" date="2020-12" db="EMBL/GenBank/DDBJ databases">
        <title>Brachybacterium sp. MASK1Z-5, whole genome shotgun sequence.</title>
        <authorList>
            <person name="Tuo L."/>
        </authorList>
    </citation>
    <scope>NUCLEOTIDE SEQUENCE [LARGE SCALE GENOMIC DNA]</scope>
    <source>
        <strain evidence="3 4">MASK1Z-5</strain>
    </source>
</reference>
<evidence type="ECO:0000256" key="1">
    <source>
        <dbReference type="SAM" id="MobiDB-lite"/>
    </source>
</evidence>
<gene>
    <name evidence="3" type="ORF">I8D64_16940</name>
</gene>
<feature type="region of interest" description="Disordered" evidence="1">
    <location>
        <begin position="1"/>
        <end position="25"/>
    </location>
</feature>
<dbReference type="RefSeq" id="WP_200503946.1">
    <property type="nucleotide sequence ID" value="NZ_JAEDAJ010000021.1"/>
</dbReference>
<dbReference type="InterPro" id="IPR004027">
    <property type="entry name" value="SEC_C_motif"/>
</dbReference>
<protein>
    <submittedName>
        <fullName evidence="3">SEC-C domain-containing protein</fullName>
    </submittedName>
</protein>
<evidence type="ECO:0000259" key="2">
    <source>
        <dbReference type="Pfam" id="PF17775"/>
    </source>
</evidence>
<dbReference type="Pfam" id="PF17775">
    <property type="entry name" value="YchJ_M-like"/>
    <property type="match status" value="1"/>
</dbReference>
<sequence>MPSPTPESDDPRDHGAGNAPAPAPDDSCLCGSGEVFAACCGPILAGDRDAPTAEALMRSRFSAFALGDTAHLRRSWDAAQRPSAAELEASDDGDLRWQKLRILDVDAGGPGDAEGVVEFVAIARGSEGKVRLHERSRFRRVEEAPGWVYVDGEIRG</sequence>
<comment type="caution">
    <text evidence="3">The sequence shown here is derived from an EMBL/GenBank/DDBJ whole genome shotgun (WGS) entry which is preliminary data.</text>
</comment>
<proteinExistence type="predicted"/>
<dbReference type="SUPFAM" id="SSF54427">
    <property type="entry name" value="NTF2-like"/>
    <property type="match status" value="1"/>
</dbReference>
<dbReference type="InterPro" id="IPR048469">
    <property type="entry name" value="YchJ-like_M"/>
</dbReference>
<dbReference type="EMBL" id="JAEDAJ010000021">
    <property type="protein sequence ID" value="MBK0333091.1"/>
    <property type="molecule type" value="Genomic_DNA"/>
</dbReference>
<dbReference type="InterPro" id="IPR032710">
    <property type="entry name" value="NTF2-like_dom_sf"/>
</dbReference>
<dbReference type="Gene3D" id="3.10.450.50">
    <property type="match status" value="1"/>
</dbReference>
<evidence type="ECO:0000313" key="4">
    <source>
        <dbReference type="Proteomes" id="UP000612352"/>
    </source>
</evidence>
<feature type="domain" description="YchJ-like middle NTF2-like" evidence="2">
    <location>
        <begin position="52"/>
        <end position="152"/>
    </location>
</feature>
<dbReference type="Pfam" id="PF02810">
    <property type="entry name" value="SEC-C"/>
    <property type="match status" value="1"/>
</dbReference>
<keyword evidence="4" id="KW-1185">Reference proteome</keyword>
<evidence type="ECO:0000313" key="3">
    <source>
        <dbReference type="EMBL" id="MBK0333091.1"/>
    </source>
</evidence>
<organism evidence="3 4">
    <name type="scientific">Brachybacterium halotolerans</name>
    <dbReference type="NCBI Taxonomy" id="2795215"/>
    <lineage>
        <taxon>Bacteria</taxon>
        <taxon>Bacillati</taxon>
        <taxon>Actinomycetota</taxon>
        <taxon>Actinomycetes</taxon>
        <taxon>Micrococcales</taxon>
        <taxon>Dermabacteraceae</taxon>
        <taxon>Brachybacterium</taxon>
    </lineage>
</organism>